<sequence length="172" mass="18751">MAIVTEHRDVILRPGEYAVAGADCVLRTLLGSCVSITLWHPKLRIGAMSHFLLARRGNRATGPLDGRYGEESLELMLDALAKEHVFPTQCEAKIFGGGNMFPDQNPGSTIHVGRDNGEAARRLLQEHGIHIVSESLFGVGHRQIAFDVATGHVWVRLVHPTSGFTPLTGEHS</sequence>
<dbReference type="PANTHER" id="PTHR35147">
    <property type="entry name" value="CHEMORECEPTOR GLUTAMINE DEAMIDASE CHED-RELATED"/>
    <property type="match status" value="1"/>
</dbReference>
<organism evidence="2 3">
    <name type="scientific">Piscinibacter gummiphilus</name>
    <dbReference type="NCBI Taxonomy" id="946333"/>
    <lineage>
        <taxon>Bacteria</taxon>
        <taxon>Pseudomonadati</taxon>
        <taxon>Pseudomonadota</taxon>
        <taxon>Betaproteobacteria</taxon>
        <taxon>Burkholderiales</taxon>
        <taxon>Sphaerotilaceae</taxon>
        <taxon>Piscinibacter</taxon>
    </lineage>
</organism>
<dbReference type="GO" id="GO:0006935">
    <property type="term" value="P:chemotaxis"/>
    <property type="evidence" value="ECO:0007669"/>
    <property type="project" value="UniProtKB-UniRule"/>
</dbReference>
<comment type="function">
    <text evidence="1">Probably deamidates glutamine residues to glutamate on methyl-accepting chemotaxis receptors (MCPs), playing an important role in chemotaxis.</text>
</comment>
<dbReference type="Gene3D" id="3.30.1330.200">
    <property type="match status" value="1"/>
</dbReference>
<dbReference type="InterPro" id="IPR038592">
    <property type="entry name" value="CheD-like_sf"/>
</dbReference>
<dbReference type="CDD" id="cd16352">
    <property type="entry name" value="CheD"/>
    <property type="match status" value="1"/>
</dbReference>
<dbReference type="OrthoDB" id="9807202at2"/>
<protein>
    <recommendedName>
        <fullName evidence="1">Probable chemoreceptor glutamine deamidase CheD</fullName>
        <ecNumber evidence="1">3.5.1.44</ecNumber>
    </recommendedName>
</protein>
<dbReference type="KEGG" id="rgu:A4W93_18315"/>
<dbReference type="InterPro" id="IPR005659">
    <property type="entry name" value="Chemorcpt_Glu_NH3ase_CheD"/>
</dbReference>
<dbReference type="Proteomes" id="UP000193427">
    <property type="component" value="Chromosome"/>
</dbReference>
<dbReference type="HAMAP" id="MF_01440">
    <property type="entry name" value="CheD"/>
    <property type="match status" value="1"/>
</dbReference>
<dbReference type="EMBL" id="CP015118">
    <property type="protein sequence ID" value="ARN21692.1"/>
    <property type="molecule type" value="Genomic_DNA"/>
</dbReference>
<dbReference type="RefSeq" id="WP_085751987.1">
    <property type="nucleotide sequence ID" value="NZ_BSPR01000011.1"/>
</dbReference>
<dbReference type="AlphaFoldDB" id="A0A1W6LBR2"/>
<dbReference type="PANTHER" id="PTHR35147:SF3">
    <property type="entry name" value="CHEMORECEPTOR GLUTAMINE DEAMIDASE CHED 1-RELATED"/>
    <property type="match status" value="1"/>
</dbReference>
<dbReference type="EC" id="3.5.1.44" evidence="1"/>
<comment type="catalytic activity">
    <reaction evidence="1">
        <text>L-glutaminyl-[protein] + H2O = L-glutamyl-[protein] + NH4(+)</text>
        <dbReference type="Rhea" id="RHEA:16441"/>
        <dbReference type="Rhea" id="RHEA-COMP:10207"/>
        <dbReference type="Rhea" id="RHEA-COMP:10208"/>
        <dbReference type="ChEBI" id="CHEBI:15377"/>
        <dbReference type="ChEBI" id="CHEBI:28938"/>
        <dbReference type="ChEBI" id="CHEBI:29973"/>
        <dbReference type="ChEBI" id="CHEBI:30011"/>
        <dbReference type="EC" id="3.5.1.44"/>
    </reaction>
</comment>
<keyword evidence="3" id="KW-1185">Reference proteome</keyword>
<dbReference type="GO" id="GO:0050568">
    <property type="term" value="F:protein-glutamine glutaminase activity"/>
    <property type="evidence" value="ECO:0007669"/>
    <property type="project" value="UniProtKB-UniRule"/>
</dbReference>
<proteinExistence type="inferred from homology"/>
<evidence type="ECO:0000313" key="3">
    <source>
        <dbReference type="Proteomes" id="UP000193427"/>
    </source>
</evidence>
<dbReference type="InterPro" id="IPR011324">
    <property type="entry name" value="Cytotoxic_necrot_fac-like_cat"/>
</dbReference>
<keyword evidence="1" id="KW-0378">Hydrolase</keyword>
<dbReference type="STRING" id="946333.A4W93_18315"/>
<reference evidence="2 3" key="1">
    <citation type="submission" date="2016-04" db="EMBL/GenBank/DDBJ databases">
        <title>Complete genome sequence of natural rubber-degrading, novel Gram-negative bacterium, Rhizobacter gummiphilus strain NS21.</title>
        <authorList>
            <person name="Tabata M."/>
            <person name="Kasai D."/>
            <person name="Fukuda M."/>
        </authorList>
    </citation>
    <scope>NUCLEOTIDE SEQUENCE [LARGE SCALE GENOMIC DNA]</scope>
    <source>
        <strain evidence="2 3">NS21</strain>
    </source>
</reference>
<gene>
    <name evidence="1" type="primary">cheD</name>
    <name evidence="2" type="ORF">A4W93_18315</name>
</gene>
<dbReference type="SUPFAM" id="SSF64438">
    <property type="entry name" value="CNF1/YfiH-like putative cysteine hydrolases"/>
    <property type="match status" value="1"/>
</dbReference>
<comment type="similarity">
    <text evidence="1">Belongs to the CheD family.</text>
</comment>
<evidence type="ECO:0000256" key="1">
    <source>
        <dbReference type="HAMAP-Rule" id="MF_01440"/>
    </source>
</evidence>
<evidence type="ECO:0000313" key="2">
    <source>
        <dbReference type="EMBL" id="ARN21692.1"/>
    </source>
</evidence>
<name>A0A1W6LBR2_9BURK</name>
<dbReference type="Pfam" id="PF03975">
    <property type="entry name" value="CheD"/>
    <property type="match status" value="1"/>
</dbReference>
<keyword evidence="1" id="KW-0145">Chemotaxis</keyword>
<accession>A0A1W6LBR2</accession>